<comment type="caution">
    <text evidence="1">The sequence shown here is derived from an EMBL/GenBank/DDBJ whole genome shotgun (WGS) entry which is preliminary data.</text>
</comment>
<organism evidence="1 2">
    <name type="scientific">Elysia crispata</name>
    <name type="common">lettuce slug</name>
    <dbReference type="NCBI Taxonomy" id="231223"/>
    <lineage>
        <taxon>Eukaryota</taxon>
        <taxon>Metazoa</taxon>
        <taxon>Spiralia</taxon>
        <taxon>Lophotrochozoa</taxon>
        <taxon>Mollusca</taxon>
        <taxon>Gastropoda</taxon>
        <taxon>Heterobranchia</taxon>
        <taxon>Euthyneura</taxon>
        <taxon>Panpulmonata</taxon>
        <taxon>Sacoglossa</taxon>
        <taxon>Placobranchoidea</taxon>
        <taxon>Plakobranchidae</taxon>
        <taxon>Elysia</taxon>
    </lineage>
</organism>
<protein>
    <submittedName>
        <fullName evidence="1">Uncharacterized protein</fullName>
    </submittedName>
</protein>
<gene>
    <name evidence="1" type="ORF">RRG08_039065</name>
</gene>
<evidence type="ECO:0000313" key="2">
    <source>
        <dbReference type="Proteomes" id="UP001283361"/>
    </source>
</evidence>
<reference evidence="1" key="1">
    <citation type="journal article" date="2023" name="G3 (Bethesda)">
        <title>A reference genome for the long-term kleptoplast-retaining sea slug Elysia crispata morphotype clarki.</title>
        <authorList>
            <person name="Eastman K.E."/>
            <person name="Pendleton A.L."/>
            <person name="Shaikh M.A."/>
            <person name="Suttiyut T."/>
            <person name="Ogas R."/>
            <person name="Tomko P."/>
            <person name="Gavelis G."/>
            <person name="Widhalm J.R."/>
            <person name="Wisecaver J.H."/>
        </authorList>
    </citation>
    <scope>NUCLEOTIDE SEQUENCE</scope>
    <source>
        <strain evidence="1">ECLA1</strain>
    </source>
</reference>
<proteinExistence type="predicted"/>
<accession>A0AAE1CZU6</accession>
<keyword evidence="2" id="KW-1185">Reference proteome</keyword>
<name>A0AAE1CZU6_9GAST</name>
<evidence type="ECO:0000313" key="1">
    <source>
        <dbReference type="EMBL" id="KAK3746640.1"/>
    </source>
</evidence>
<dbReference type="Proteomes" id="UP001283361">
    <property type="component" value="Unassembled WGS sequence"/>
</dbReference>
<sequence>MTDSKSITYDDILTHIGGLGLYQKRVLFLATVACSTQSLHLLITIFTMGAQDYRCAIPELPNDTYHVQNEAHQLLLNKSIPFDDKKGSYSQCYRFKVNHSDPEADYARILNTTSSSLEKCSNWVYSTDVFATSIISKNNQVAPNKQSFRLERLQFVNEAIFRAKSCHFPPCSYLSLRRMMCYSLRQGPFCEETSINELTLTTLRIRLQHRDILERGVQEEVSFIKNGTLKIGRAKPYRSMPDKDKLVVLRVYTKKKQLLWLAMRCAGIEKHSIR</sequence>
<dbReference type="AlphaFoldDB" id="A0AAE1CZU6"/>
<dbReference type="EMBL" id="JAWDGP010006127">
    <property type="protein sequence ID" value="KAK3746640.1"/>
    <property type="molecule type" value="Genomic_DNA"/>
</dbReference>